<dbReference type="CDD" id="cd00093">
    <property type="entry name" value="HTH_XRE"/>
    <property type="match status" value="1"/>
</dbReference>
<organism evidence="2 3">
    <name type="scientific">Proteus alimentorum</name>
    <dbReference type="NCBI Taxonomy" id="1973495"/>
    <lineage>
        <taxon>Bacteria</taxon>
        <taxon>Pseudomonadati</taxon>
        <taxon>Pseudomonadota</taxon>
        <taxon>Gammaproteobacteria</taxon>
        <taxon>Enterobacterales</taxon>
        <taxon>Morganellaceae</taxon>
        <taxon>Proteus</taxon>
    </lineage>
</organism>
<keyword evidence="3" id="KW-1185">Reference proteome</keyword>
<feature type="domain" description="HTH cro/C1-type" evidence="1">
    <location>
        <begin position="6"/>
        <end position="64"/>
    </location>
</feature>
<evidence type="ECO:0000313" key="3">
    <source>
        <dbReference type="Proteomes" id="UP000614721"/>
    </source>
</evidence>
<dbReference type="PROSITE" id="PS50943">
    <property type="entry name" value="HTH_CROC1"/>
    <property type="match status" value="1"/>
</dbReference>
<protein>
    <submittedName>
        <fullName evidence="2">Helix-turn-helix transcriptional regulator</fullName>
    </submittedName>
</protein>
<reference evidence="2 3" key="1">
    <citation type="submission" date="2020-11" db="EMBL/GenBank/DDBJ databases">
        <title>Enhanced detection system for hospital associated transmission using whole genome sequencing surveillance.</title>
        <authorList>
            <person name="Harrison L.H."/>
            <person name="Van Tyne D."/>
            <person name="Marsh J.W."/>
            <person name="Griffith M.P."/>
            <person name="Snyder D.J."/>
            <person name="Cooper V.S."/>
            <person name="Mustapha M."/>
        </authorList>
    </citation>
    <scope>NUCLEOTIDE SEQUENCE [LARGE SCALE GENOMIC DNA]</scope>
    <source>
        <strain evidence="2 3">PR00075</strain>
    </source>
</reference>
<gene>
    <name evidence="2" type="ORF">I4902_16140</name>
</gene>
<dbReference type="RefSeq" id="WP_196568643.1">
    <property type="nucleotide sequence ID" value="NZ_JADRYY010000038.1"/>
</dbReference>
<dbReference type="Gene3D" id="1.10.260.40">
    <property type="entry name" value="lambda repressor-like DNA-binding domains"/>
    <property type="match status" value="1"/>
</dbReference>
<dbReference type="Proteomes" id="UP000614721">
    <property type="component" value="Unassembled WGS sequence"/>
</dbReference>
<sequence>MVPIRLRYARKRAKLTQARLGTLAGIDINLARSRICQYELGVHRPTFEMVCKFAEILNLPECYFYTINDNLAEDIIELYYDKYCN</sequence>
<accession>A0ABS0IZK4</accession>
<dbReference type="SMART" id="SM00530">
    <property type="entry name" value="HTH_XRE"/>
    <property type="match status" value="1"/>
</dbReference>
<evidence type="ECO:0000259" key="1">
    <source>
        <dbReference type="PROSITE" id="PS50943"/>
    </source>
</evidence>
<dbReference type="Pfam" id="PF12844">
    <property type="entry name" value="HTH_19"/>
    <property type="match status" value="1"/>
</dbReference>
<name>A0ABS0IZK4_9GAMM</name>
<dbReference type="InterPro" id="IPR001387">
    <property type="entry name" value="Cro/C1-type_HTH"/>
</dbReference>
<dbReference type="EMBL" id="JADSJP010000037">
    <property type="protein sequence ID" value="MBG2880787.1"/>
    <property type="molecule type" value="Genomic_DNA"/>
</dbReference>
<evidence type="ECO:0000313" key="2">
    <source>
        <dbReference type="EMBL" id="MBG2880787.1"/>
    </source>
</evidence>
<dbReference type="SUPFAM" id="SSF47413">
    <property type="entry name" value="lambda repressor-like DNA-binding domains"/>
    <property type="match status" value="1"/>
</dbReference>
<comment type="caution">
    <text evidence="2">The sequence shown here is derived from an EMBL/GenBank/DDBJ whole genome shotgun (WGS) entry which is preliminary data.</text>
</comment>
<dbReference type="InterPro" id="IPR010982">
    <property type="entry name" value="Lambda_DNA-bd_dom_sf"/>
</dbReference>
<proteinExistence type="predicted"/>